<evidence type="ECO:0000313" key="3">
    <source>
        <dbReference type="EMBL" id="TDX29178.1"/>
    </source>
</evidence>
<proteinExistence type="predicted"/>
<accession>A0A4V3GU27</accession>
<dbReference type="SUPFAM" id="SSF54106">
    <property type="entry name" value="LysM domain"/>
    <property type="match status" value="2"/>
</dbReference>
<dbReference type="InterPro" id="IPR036779">
    <property type="entry name" value="LysM_dom_sf"/>
</dbReference>
<dbReference type="SUPFAM" id="SSF53955">
    <property type="entry name" value="Lysozyme-like"/>
    <property type="match status" value="1"/>
</dbReference>
<dbReference type="PANTHER" id="PTHR33734">
    <property type="entry name" value="LYSM DOMAIN-CONTAINING GPI-ANCHORED PROTEIN 2"/>
    <property type="match status" value="1"/>
</dbReference>
<dbReference type="PROSITE" id="PS51318">
    <property type="entry name" value="TAT"/>
    <property type="match status" value="1"/>
</dbReference>
<dbReference type="Pfam" id="PF01464">
    <property type="entry name" value="SLT"/>
    <property type="match status" value="1"/>
</dbReference>
<dbReference type="CDD" id="cd16894">
    <property type="entry name" value="MltD-like"/>
    <property type="match status" value="1"/>
</dbReference>
<dbReference type="InterPro" id="IPR006311">
    <property type="entry name" value="TAT_signal"/>
</dbReference>
<dbReference type="InterPro" id="IPR023346">
    <property type="entry name" value="Lysozyme-like_dom_sf"/>
</dbReference>
<dbReference type="OrthoDB" id="9815002at2"/>
<dbReference type="SMART" id="SM00257">
    <property type="entry name" value="LysM"/>
    <property type="match status" value="2"/>
</dbReference>
<dbReference type="Pfam" id="PF01476">
    <property type="entry name" value="LysM"/>
    <property type="match status" value="2"/>
</dbReference>
<dbReference type="InterPro" id="IPR008258">
    <property type="entry name" value="Transglycosylase_SLT_dom_1"/>
</dbReference>
<reference evidence="3 4" key="1">
    <citation type="submission" date="2019-03" db="EMBL/GenBank/DDBJ databases">
        <title>Freshwater and sediment microbial communities from various areas in North America, analyzing microbe dynamics in response to fracking.</title>
        <authorList>
            <person name="Lamendella R."/>
        </authorList>
    </citation>
    <scope>NUCLEOTIDE SEQUENCE [LARGE SCALE GENOMIC DNA]</scope>
    <source>
        <strain evidence="3 4">6_TX</strain>
    </source>
</reference>
<sequence>MSDRPTRRQAMSLAGGFILTLTAWAETAQAQPITPSAPFWDALLLETATQGDIWQRLRDNFQWQVDTQEPRVQEWIDYYRRRPGNITAIAEQARPWLYWVISELERRDMPAELALLPFIESAYDPAARHPGGATGMWQLMPGTGDALGLRRDWWYDGRLDVIASTKAALDYLQQQADRWYDGDIELALAAYNAGPGTVNQARREAVARGEPGDYWHLDLPNQTMDYVPKLLALSRLIAKPSRYGIALPSIPDQAVFARVSVDGQFDLARVADLANVSLSRLKALNPGLLRGSTLPDESPDLLIPRAAKESITEALREQSRVTARWTRYRVRSGDSLSALASRYSVPVSTLRRQNNLRSDVIRIGQILRIPIEGGSDVLASADQGNQQVVQVRAGDSLSRIAARHDVSTDDLIRWNRLDTDQYLQPGQRLTLYQNN</sequence>
<dbReference type="PANTHER" id="PTHR33734:SF22">
    <property type="entry name" value="MEMBRANE-BOUND LYTIC MUREIN TRANSGLYCOSYLASE D"/>
    <property type="match status" value="1"/>
</dbReference>
<protein>
    <submittedName>
        <fullName evidence="3">Membrane-bound lytic murein transglycosylase D</fullName>
    </submittedName>
</protein>
<evidence type="ECO:0000259" key="2">
    <source>
        <dbReference type="PROSITE" id="PS51782"/>
    </source>
</evidence>
<evidence type="ECO:0000256" key="1">
    <source>
        <dbReference type="SAM" id="SignalP"/>
    </source>
</evidence>
<dbReference type="Proteomes" id="UP000294489">
    <property type="component" value="Unassembled WGS sequence"/>
</dbReference>
<dbReference type="GO" id="GO:0008932">
    <property type="term" value="F:lytic endotransglycosylase activity"/>
    <property type="evidence" value="ECO:0007669"/>
    <property type="project" value="TreeGrafter"/>
</dbReference>
<name>A0A4V3GU27_9GAMM</name>
<organism evidence="3 4">
    <name type="scientific">Modicisalibacter xianhensis</name>
    <dbReference type="NCBI Taxonomy" id="442341"/>
    <lineage>
        <taxon>Bacteria</taxon>
        <taxon>Pseudomonadati</taxon>
        <taxon>Pseudomonadota</taxon>
        <taxon>Gammaproteobacteria</taxon>
        <taxon>Oceanospirillales</taxon>
        <taxon>Halomonadaceae</taxon>
        <taxon>Modicisalibacter</taxon>
    </lineage>
</organism>
<feature type="domain" description="LysM" evidence="2">
    <location>
        <begin position="326"/>
        <end position="369"/>
    </location>
</feature>
<dbReference type="Gene3D" id="1.10.530.10">
    <property type="match status" value="1"/>
</dbReference>
<feature type="signal peptide" evidence="1">
    <location>
        <begin position="1"/>
        <end position="30"/>
    </location>
</feature>
<keyword evidence="1" id="KW-0732">Signal</keyword>
<dbReference type="CDD" id="cd00118">
    <property type="entry name" value="LysM"/>
    <property type="match status" value="2"/>
</dbReference>
<dbReference type="PROSITE" id="PS51782">
    <property type="entry name" value="LYSM"/>
    <property type="match status" value="2"/>
</dbReference>
<feature type="domain" description="LysM" evidence="2">
    <location>
        <begin position="387"/>
        <end position="431"/>
    </location>
</feature>
<evidence type="ECO:0000313" key="4">
    <source>
        <dbReference type="Proteomes" id="UP000294489"/>
    </source>
</evidence>
<comment type="caution">
    <text evidence="3">The sequence shown here is derived from an EMBL/GenBank/DDBJ whole genome shotgun (WGS) entry which is preliminary data.</text>
</comment>
<dbReference type="AlphaFoldDB" id="A0A4V3GU27"/>
<feature type="chain" id="PRO_5020966115" evidence="1">
    <location>
        <begin position="31"/>
        <end position="435"/>
    </location>
</feature>
<dbReference type="Gene3D" id="3.10.350.10">
    <property type="entry name" value="LysM domain"/>
    <property type="match status" value="2"/>
</dbReference>
<gene>
    <name evidence="3" type="ORF">DFO67_108222</name>
</gene>
<dbReference type="EMBL" id="SOEC01000008">
    <property type="protein sequence ID" value="TDX29178.1"/>
    <property type="molecule type" value="Genomic_DNA"/>
</dbReference>
<dbReference type="RefSeq" id="WP_134018011.1">
    <property type="nucleotide sequence ID" value="NZ_SOEC01000008.1"/>
</dbReference>
<dbReference type="InterPro" id="IPR018392">
    <property type="entry name" value="LysM"/>
</dbReference>